<reference evidence="1" key="1">
    <citation type="submission" date="2020-12" db="EMBL/GenBank/DDBJ databases">
        <title>Bacterial taxonomy.</title>
        <authorList>
            <person name="Pan X."/>
        </authorList>
    </citation>
    <scope>NUCLEOTIDE SEQUENCE</scope>
    <source>
        <strain evidence="1">M0105</strain>
    </source>
</reference>
<name>A0A8J7M5S0_9RHOB</name>
<protein>
    <submittedName>
        <fullName evidence="1">DUF1007 family protein</fullName>
    </submittedName>
</protein>
<dbReference type="EMBL" id="JAEHHL010000002">
    <property type="protein sequence ID" value="MBK0398783.1"/>
    <property type="molecule type" value="Genomic_DNA"/>
</dbReference>
<dbReference type="InterPro" id="IPR010412">
    <property type="entry name" value="DUF1007"/>
</dbReference>
<dbReference type="Proteomes" id="UP000655420">
    <property type="component" value="Unassembled WGS sequence"/>
</dbReference>
<gene>
    <name evidence="1" type="ORF">H0I76_06255</name>
</gene>
<keyword evidence="2" id="KW-1185">Reference proteome</keyword>
<dbReference type="RefSeq" id="WP_200608394.1">
    <property type="nucleotide sequence ID" value="NZ_JAEHHL010000002.1"/>
</dbReference>
<comment type="caution">
    <text evidence="1">The sequence shown here is derived from an EMBL/GenBank/DDBJ whole genome shotgun (WGS) entry which is preliminary data.</text>
</comment>
<accession>A0A8J7M5S0</accession>
<organism evidence="1 2">
    <name type="scientific">Thermohalobaculum xanthum</name>
    <dbReference type="NCBI Taxonomy" id="2753746"/>
    <lineage>
        <taxon>Bacteria</taxon>
        <taxon>Pseudomonadati</taxon>
        <taxon>Pseudomonadota</taxon>
        <taxon>Alphaproteobacteria</taxon>
        <taxon>Rhodobacterales</taxon>
        <taxon>Paracoccaceae</taxon>
        <taxon>Thermohalobaculum</taxon>
    </lineage>
</organism>
<proteinExistence type="predicted"/>
<evidence type="ECO:0000313" key="2">
    <source>
        <dbReference type="Proteomes" id="UP000655420"/>
    </source>
</evidence>
<dbReference type="Pfam" id="PF06226">
    <property type="entry name" value="DUF1007"/>
    <property type="match status" value="1"/>
</dbReference>
<evidence type="ECO:0000313" key="1">
    <source>
        <dbReference type="EMBL" id="MBK0398783.1"/>
    </source>
</evidence>
<dbReference type="AlphaFoldDB" id="A0A8J7M5S0"/>
<sequence>MRRIWLGAAVALMMLGGERASAHPHVFLDGGAHFIFDDQGRLSAIRVIWEYDAFATLFILETLEVDGDADGVLTEEETAKVLADQMTWEGGFEGDSYLWHGNTKLSLAGPENGTASLTESRLTVTFERALETPIDPGAHEVLVKLYDPTYYFAYFATHEPRIEGQAPEACRARIELFEPDSSLAALQSSLSLLETDETPEQEDVGALFADRIVMLCD</sequence>